<evidence type="ECO:0000256" key="2">
    <source>
        <dbReference type="ARBA" id="ARBA00022723"/>
    </source>
</evidence>
<evidence type="ECO:0000256" key="9">
    <source>
        <dbReference type="ARBA" id="ARBA00023172"/>
    </source>
</evidence>
<keyword evidence="8" id="KW-0808">Transferase</keyword>
<feature type="region of interest" description="Disordered" evidence="11">
    <location>
        <begin position="523"/>
        <end position="544"/>
    </location>
</feature>
<dbReference type="GO" id="GO:0004519">
    <property type="term" value="F:endonuclease activity"/>
    <property type="evidence" value="ECO:0007669"/>
    <property type="project" value="UniProtKB-KW"/>
</dbReference>
<sequence length="706" mass="79995">MTLIEATRTILVDSKLPTTIWAEAVNTACYVQNKVLVVKSHDNTSYEIFHGRTPTLSFMRPFRCPITILNTKDHLGKFDGKANERLFVRYSLNSKSFRVFNSRTRIIEENLHIRFSENTPNVVGSELDWLFDIDALTRTMNYEPIIVETQSKGFAEFSDGLKPSSDDGKKVDEDPTKGSGCNDQEKEDNVNNTNNVNTVSSTFNDAGTNEVSFDPYMPALEDIGTFDFLNKDEEDYKMADMKNLETTIQVSPTPTTRIHKDHSLDQVIGDLHSVTQTRNMSKNLEDHGFVSTNQQRTNHKDLQNCLFACFLSQEEPKKVFRNKNGERGIVIRKKARLVAQGHIQEEGIDYDEVFSPVARIEAIRLFLAYASFKDFVVYQMDVRSAFLYGKIKEDVYVCQPPGFEDPDFHERVYKIEKALYGLHQAPRAWYETLSTYLLDNGFQRGKFDKTLFIKRHKVLLVILNTAELMLLVILNTARVDGKEIIITESSVRRELRLADEDGVDCLLNFSIFENLELIGKSKRKNTQVPQHTGSTEHVADKAVHKERGDRFVRDATTASSLEAEQDNGAKKPWEIQLLKLGLRMCLNILMIHYSQEIPMKMNQMGEDASKQGKVEAIDVDEDIILVNDQDDAEMFDVNDLHGEEVFAGKDNVVKEVNNEVQKVVEEVVEDINTTKLIVDVAQVNAAGELNAASIATTDSAAVTITT</sequence>
<dbReference type="GO" id="GO:0003887">
    <property type="term" value="F:DNA-directed DNA polymerase activity"/>
    <property type="evidence" value="ECO:0007669"/>
    <property type="project" value="UniProtKB-KW"/>
</dbReference>
<dbReference type="AlphaFoldDB" id="A0A6L2N0Y9"/>
<feature type="domain" description="Reverse transcriptase Ty1/copia-type" evidence="12">
    <location>
        <begin position="317"/>
        <end position="469"/>
    </location>
</feature>
<evidence type="ECO:0000256" key="6">
    <source>
        <dbReference type="ARBA" id="ARBA00022908"/>
    </source>
</evidence>
<name>A0A6L2N0Y9_TANCI</name>
<keyword evidence="4" id="KW-0378">Hydrolase</keyword>
<keyword evidence="2" id="KW-0479">Metal-binding</keyword>
<evidence type="ECO:0000259" key="12">
    <source>
        <dbReference type="Pfam" id="PF07727"/>
    </source>
</evidence>
<gene>
    <name evidence="14" type="ORF">Tci_050246</name>
    <name evidence="15" type="ORF">Tci_051711</name>
</gene>
<evidence type="ECO:0000259" key="13">
    <source>
        <dbReference type="Pfam" id="PF25597"/>
    </source>
</evidence>
<feature type="compositionally biased region" description="Low complexity" evidence="11">
    <location>
        <begin position="190"/>
        <end position="202"/>
    </location>
</feature>
<organism evidence="15">
    <name type="scientific">Tanacetum cinerariifolium</name>
    <name type="common">Dalmatian daisy</name>
    <name type="synonym">Chrysanthemum cinerariifolium</name>
    <dbReference type="NCBI Taxonomy" id="118510"/>
    <lineage>
        <taxon>Eukaryota</taxon>
        <taxon>Viridiplantae</taxon>
        <taxon>Streptophyta</taxon>
        <taxon>Embryophyta</taxon>
        <taxon>Tracheophyta</taxon>
        <taxon>Spermatophyta</taxon>
        <taxon>Magnoliopsida</taxon>
        <taxon>eudicotyledons</taxon>
        <taxon>Gunneridae</taxon>
        <taxon>Pentapetalae</taxon>
        <taxon>asterids</taxon>
        <taxon>campanulids</taxon>
        <taxon>Asterales</taxon>
        <taxon>Asteraceae</taxon>
        <taxon>Asteroideae</taxon>
        <taxon>Anthemideae</taxon>
        <taxon>Anthemidinae</taxon>
        <taxon>Tanacetum</taxon>
    </lineage>
</organism>
<feature type="domain" description="Retroviral polymerase SH3-like" evidence="13">
    <location>
        <begin position="64"/>
        <end position="119"/>
    </location>
</feature>
<dbReference type="GO" id="GO:0003964">
    <property type="term" value="F:RNA-directed DNA polymerase activity"/>
    <property type="evidence" value="ECO:0007669"/>
    <property type="project" value="UniProtKB-KW"/>
</dbReference>
<evidence type="ECO:0000256" key="4">
    <source>
        <dbReference type="ARBA" id="ARBA00022801"/>
    </source>
</evidence>
<evidence type="ECO:0000256" key="8">
    <source>
        <dbReference type="ARBA" id="ARBA00022932"/>
    </source>
</evidence>
<reference evidence="15" key="1">
    <citation type="journal article" date="2019" name="Sci. Rep.">
        <title>Draft genome of Tanacetum cinerariifolium, the natural source of mosquito coil.</title>
        <authorList>
            <person name="Yamashiro T."/>
            <person name="Shiraishi A."/>
            <person name="Satake H."/>
            <person name="Nakayama K."/>
        </authorList>
    </citation>
    <scope>NUCLEOTIDE SEQUENCE</scope>
</reference>
<keyword evidence="5" id="KW-0460">Magnesium</keyword>
<evidence type="ECO:0000313" key="14">
    <source>
        <dbReference type="EMBL" id="GEU78268.1"/>
    </source>
</evidence>
<evidence type="ECO:0000256" key="7">
    <source>
        <dbReference type="ARBA" id="ARBA00022918"/>
    </source>
</evidence>
<evidence type="ECO:0000256" key="3">
    <source>
        <dbReference type="ARBA" id="ARBA00022759"/>
    </source>
</evidence>
<evidence type="ECO:0000256" key="1">
    <source>
        <dbReference type="ARBA" id="ARBA00022722"/>
    </source>
</evidence>
<keyword evidence="8" id="KW-0239">DNA-directed DNA polymerase</keyword>
<feature type="compositionally biased region" description="Polar residues" evidence="11">
    <location>
        <begin position="526"/>
        <end position="535"/>
    </location>
</feature>
<comment type="caution">
    <text evidence="15">The sequence shown here is derived from an EMBL/GenBank/DDBJ whole genome shotgun (WGS) entry which is preliminary data.</text>
</comment>
<dbReference type="EMBL" id="BKCJ010007639">
    <property type="protein sequence ID" value="GEU78268.1"/>
    <property type="molecule type" value="Genomic_DNA"/>
</dbReference>
<keyword evidence="10" id="KW-0511">Multifunctional enzyme</keyword>
<dbReference type="InterPro" id="IPR013103">
    <property type="entry name" value="RVT_2"/>
</dbReference>
<keyword evidence="7" id="KW-0695">RNA-directed DNA polymerase</keyword>
<dbReference type="GO" id="GO:0015074">
    <property type="term" value="P:DNA integration"/>
    <property type="evidence" value="ECO:0007669"/>
    <property type="project" value="UniProtKB-KW"/>
</dbReference>
<dbReference type="Pfam" id="PF07727">
    <property type="entry name" value="RVT_2"/>
    <property type="match status" value="1"/>
</dbReference>
<keyword evidence="9" id="KW-0233">DNA recombination</keyword>
<dbReference type="GO" id="GO:0016787">
    <property type="term" value="F:hydrolase activity"/>
    <property type="evidence" value="ECO:0007669"/>
    <property type="project" value="UniProtKB-KW"/>
</dbReference>
<evidence type="ECO:0000256" key="5">
    <source>
        <dbReference type="ARBA" id="ARBA00022842"/>
    </source>
</evidence>
<dbReference type="InterPro" id="IPR057670">
    <property type="entry name" value="SH3_retrovirus"/>
</dbReference>
<evidence type="ECO:0000256" key="10">
    <source>
        <dbReference type="ARBA" id="ARBA00023268"/>
    </source>
</evidence>
<dbReference type="Pfam" id="PF25597">
    <property type="entry name" value="SH3_retrovirus"/>
    <property type="match status" value="1"/>
</dbReference>
<accession>A0A6L2N0Y9</accession>
<keyword evidence="6" id="KW-0229">DNA integration</keyword>
<keyword evidence="1" id="KW-0540">Nuclease</keyword>
<evidence type="ECO:0000256" key="11">
    <source>
        <dbReference type="SAM" id="MobiDB-lite"/>
    </source>
</evidence>
<keyword evidence="8" id="KW-0548">Nucleotidyltransferase</keyword>
<dbReference type="GO" id="GO:0006310">
    <property type="term" value="P:DNA recombination"/>
    <property type="evidence" value="ECO:0007669"/>
    <property type="project" value="UniProtKB-KW"/>
</dbReference>
<evidence type="ECO:0000313" key="15">
    <source>
        <dbReference type="EMBL" id="GEU79733.1"/>
    </source>
</evidence>
<dbReference type="PANTHER" id="PTHR42648">
    <property type="entry name" value="TRANSPOSASE, PUTATIVE-RELATED"/>
    <property type="match status" value="1"/>
</dbReference>
<keyword evidence="3" id="KW-0255">Endonuclease</keyword>
<dbReference type="InterPro" id="IPR039537">
    <property type="entry name" value="Retrotran_Ty1/copia-like"/>
</dbReference>
<protein>
    <submittedName>
        <fullName evidence="15">Uncharacterized protein</fullName>
    </submittedName>
</protein>
<dbReference type="EMBL" id="BKCJ010007935">
    <property type="protein sequence ID" value="GEU79733.1"/>
    <property type="molecule type" value="Genomic_DNA"/>
</dbReference>
<dbReference type="PANTHER" id="PTHR42648:SF11">
    <property type="entry name" value="TRANSPOSON TY4-P GAG-POL POLYPROTEIN"/>
    <property type="match status" value="1"/>
</dbReference>
<dbReference type="GO" id="GO:0046872">
    <property type="term" value="F:metal ion binding"/>
    <property type="evidence" value="ECO:0007669"/>
    <property type="project" value="UniProtKB-KW"/>
</dbReference>
<proteinExistence type="predicted"/>
<feature type="region of interest" description="Disordered" evidence="11">
    <location>
        <begin position="157"/>
        <end position="203"/>
    </location>
</feature>
<feature type="compositionally biased region" description="Basic and acidic residues" evidence="11">
    <location>
        <begin position="164"/>
        <end position="176"/>
    </location>
</feature>